<feature type="region of interest" description="Disordered" evidence="7">
    <location>
        <begin position="362"/>
        <end position="410"/>
    </location>
</feature>
<dbReference type="Proteomes" id="UP000694920">
    <property type="component" value="Unplaced"/>
</dbReference>
<keyword evidence="5" id="KW-0969">Cilium</keyword>
<keyword evidence="4" id="KW-0175">Coiled coil</keyword>
<dbReference type="GeneID" id="107269044"/>
<evidence type="ECO:0000256" key="1">
    <source>
        <dbReference type="ARBA" id="ARBA00004138"/>
    </source>
</evidence>
<name>A0AAJ7C010_CEPCN</name>
<evidence type="ECO:0000313" key="9">
    <source>
        <dbReference type="RefSeq" id="XP_015597948.1"/>
    </source>
</evidence>
<evidence type="ECO:0000313" key="8">
    <source>
        <dbReference type="Proteomes" id="UP000694920"/>
    </source>
</evidence>
<dbReference type="CTD" id="23059"/>
<dbReference type="RefSeq" id="XP_015597948.1">
    <property type="nucleotide sequence ID" value="XM_015742462.2"/>
</dbReference>
<comment type="subcellular location">
    <subcellularLocation>
        <location evidence="1">Cell projection</location>
        <location evidence="1">Cilium</location>
    </subcellularLocation>
</comment>
<dbReference type="GO" id="GO:0005815">
    <property type="term" value="C:microtubule organizing center"/>
    <property type="evidence" value="ECO:0007669"/>
    <property type="project" value="TreeGrafter"/>
</dbReference>
<dbReference type="AlphaFoldDB" id="A0AAJ7C010"/>
<organism evidence="8 9">
    <name type="scientific">Cephus cinctus</name>
    <name type="common">Wheat stem sawfly</name>
    <dbReference type="NCBI Taxonomy" id="211228"/>
    <lineage>
        <taxon>Eukaryota</taxon>
        <taxon>Metazoa</taxon>
        <taxon>Ecdysozoa</taxon>
        <taxon>Arthropoda</taxon>
        <taxon>Hexapoda</taxon>
        <taxon>Insecta</taxon>
        <taxon>Pterygota</taxon>
        <taxon>Neoptera</taxon>
        <taxon>Endopterygota</taxon>
        <taxon>Hymenoptera</taxon>
        <taxon>Cephoidea</taxon>
        <taxon>Cephidae</taxon>
        <taxon>Cephus</taxon>
    </lineage>
</organism>
<reference evidence="9" key="1">
    <citation type="submission" date="2025-08" db="UniProtKB">
        <authorList>
            <consortium name="RefSeq"/>
        </authorList>
    </citation>
    <scope>IDENTIFICATION</scope>
</reference>
<evidence type="ECO:0000256" key="7">
    <source>
        <dbReference type="SAM" id="MobiDB-lite"/>
    </source>
</evidence>
<dbReference type="GO" id="GO:0030992">
    <property type="term" value="C:intraciliary transport particle B"/>
    <property type="evidence" value="ECO:0007669"/>
    <property type="project" value="TreeGrafter"/>
</dbReference>
<protein>
    <submittedName>
        <fullName evidence="9">Clusterin-associated protein 1</fullName>
    </submittedName>
</protein>
<feature type="compositionally biased region" description="Acidic residues" evidence="7">
    <location>
        <begin position="382"/>
        <end position="401"/>
    </location>
</feature>
<dbReference type="InterPro" id="IPR019366">
    <property type="entry name" value="Clusterin-associated_protein-1"/>
</dbReference>
<evidence type="ECO:0000256" key="3">
    <source>
        <dbReference type="ARBA" id="ARBA00022794"/>
    </source>
</evidence>
<comment type="similarity">
    <text evidence="2">Belongs to the CLUAP1 family.</text>
</comment>
<dbReference type="PANTHER" id="PTHR21547:SF0">
    <property type="entry name" value="CLUSTERIN-ASSOCIATED PROTEIN 1"/>
    <property type="match status" value="1"/>
</dbReference>
<evidence type="ECO:0000256" key="4">
    <source>
        <dbReference type="ARBA" id="ARBA00023054"/>
    </source>
</evidence>
<evidence type="ECO:0000256" key="6">
    <source>
        <dbReference type="ARBA" id="ARBA00023273"/>
    </source>
</evidence>
<dbReference type="GO" id="GO:0005929">
    <property type="term" value="C:cilium"/>
    <property type="evidence" value="ECO:0007669"/>
    <property type="project" value="UniProtKB-SubCell"/>
</dbReference>
<keyword evidence="8" id="KW-1185">Reference proteome</keyword>
<feature type="compositionally biased region" description="Low complexity" evidence="7">
    <location>
        <begin position="372"/>
        <end position="381"/>
    </location>
</feature>
<evidence type="ECO:0000256" key="5">
    <source>
        <dbReference type="ARBA" id="ARBA00023069"/>
    </source>
</evidence>
<proteinExistence type="inferred from homology"/>
<dbReference type="GO" id="GO:0060271">
    <property type="term" value="P:cilium assembly"/>
    <property type="evidence" value="ECO:0007669"/>
    <property type="project" value="TreeGrafter"/>
</dbReference>
<evidence type="ECO:0000256" key="2">
    <source>
        <dbReference type="ARBA" id="ARBA00008340"/>
    </source>
</evidence>
<keyword evidence="3" id="KW-0970">Cilium biogenesis/degradation</keyword>
<gene>
    <name evidence="9" type="primary">LOC107269044</name>
</gene>
<accession>A0AAJ7C010</accession>
<dbReference type="Pfam" id="PF10234">
    <property type="entry name" value="Cluap1"/>
    <property type="match status" value="1"/>
</dbReference>
<dbReference type="PANTHER" id="PTHR21547">
    <property type="entry name" value="CLUSTERIN ASSOCIATED PROTEIN 1"/>
    <property type="match status" value="1"/>
</dbReference>
<sequence length="433" mass="50006">MSFRDLRNFTEMARVLEYPRLISLSNFRLPNFPLVAEILVWLLRRFDPNVDLPVEHNTEQDRVALIRNVAEFMAIKANIKLNTKKLYMADGYAVKELLKITSLLYEAQNRSNEKDILLGDSEDASHINISDKINELKSTRQLASHLTVNGATLFDLLGKEVDLREIRNTKVSRQFDTSEIEHALRDVLEGTRIEIEDTRKQIDSVKDTEQSLDARIERRRVELDRNQKRLQTLRKVRPAFMEEFEKLEVELRSLYEIYLQKFRYVAYLEHLYEDAAKAEQERFERRQAATKKQLEQLRGEDVSFESMMEGNDSIFATNLQESFGLTAGDKQSLEKTNSAVRTKPGDRATRVHIPQRRIYGSMSGRQRGIINENNDSGGSLDSDSDLLIDGDLDDDDEEDDLLNSVGDPEIGTFDLKIPEKRAVSKIDHSDEDF</sequence>
<keyword evidence="6" id="KW-0966">Cell projection</keyword>
<dbReference type="KEGG" id="ccin:107269044"/>